<evidence type="ECO:0000313" key="2">
    <source>
        <dbReference type="EMBL" id="KIO13111.1"/>
    </source>
</evidence>
<name>A0A0C3PV20_PISTI</name>
<dbReference type="EMBL" id="KN831946">
    <property type="protein sequence ID" value="KIO13111.1"/>
    <property type="molecule type" value="Genomic_DNA"/>
</dbReference>
<dbReference type="InParanoid" id="A0A0C3PV20"/>
<feature type="region of interest" description="Disordered" evidence="1">
    <location>
        <begin position="16"/>
        <end position="49"/>
    </location>
</feature>
<evidence type="ECO:0000313" key="3">
    <source>
        <dbReference type="Proteomes" id="UP000054217"/>
    </source>
</evidence>
<evidence type="ECO:0000256" key="1">
    <source>
        <dbReference type="SAM" id="MobiDB-lite"/>
    </source>
</evidence>
<protein>
    <submittedName>
        <fullName evidence="2">Uncharacterized protein</fullName>
    </submittedName>
</protein>
<proteinExistence type="predicted"/>
<reference evidence="2 3" key="1">
    <citation type="submission" date="2014-04" db="EMBL/GenBank/DDBJ databases">
        <authorList>
            <consortium name="DOE Joint Genome Institute"/>
            <person name="Kuo A."/>
            <person name="Kohler A."/>
            <person name="Costa M.D."/>
            <person name="Nagy L.G."/>
            <person name="Floudas D."/>
            <person name="Copeland A."/>
            <person name="Barry K.W."/>
            <person name="Cichocki N."/>
            <person name="Veneault-Fourrey C."/>
            <person name="LaButti K."/>
            <person name="Lindquist E.A."/>
            <person name="Lipzen A."/>
            <person name="Lundell T."/>
            <person name="Morin E."/>
            <person name="Murat C."/>
            <person name="Sun H."/>
            <person name="Tunlid A."/>
            <person name="Henrissat B."/>
            <person name="Grigoriev I.V."/>
            <person name="Hibbett D.S."/>
            <person name="Martin F."/>
            <person name="Nordberg H.P."/>
            <person name="Cantor M.N."/>
            <person name="Hua S.X."/>
        </authorList>
    </citation>
    <scope>NUCLEOTIDE SEQUENCE [LARGE SCALE GENOMIC DNA]</scope>
    <source>
        <strain evidence="2 3">Marx 270</strain>
    </source>
</reference>
<dbReference type="HOGENOM" id="CLU_2723219_0_0_1"/>
<dbReference type="Proteomes" id="UP000054217">
    <property type="component" value="Unassembled WGS sequence"/>
</dbReference>
<accession>A0A0C3PV20</accession>
<dbReference type="AlphaFoldDB" id="A0A0C3PV20"/>
<feature type="compositionally biased region" description="Polar residues" evidence="1">
    <location>
        <begin position="16"/>
        <end position="29"/>
    </location>
</feature>
<gene>
    <name evidence="2" type="ORF">M404DRAFT_992692</name>
</gene>
<keyword evidence="3" id="KW-1185">Reference proteome</keyword>
<reference evidence="3" key="2">
    <citation type="submission" date="2015-01" db="EMBL/GenBank/DDBJ databases">
        <title>Evolutionary Origins and Diversification of the Mycorrhizal Mutualists.</title>
        <authorList>
            <consortium name="DOE Joint Genome Institute"/>
            <consortium name="Mycorrhizal Genomics Consortium"/>
            <person name="Kohler A."/>
            <person name="Kuo A."/>
            <person name="Nagy L.G."/>
            <person name="Floudas D."/>
            <person name="Copeland A."/>
            <person name="Barry K.W."/>
            <person name="Cichocki N."/>
            <person name="Veneault-Fourrey C."/>
            <person name="LaButti K."/>
            <person name="Lindquist E.A."/>
            <person name="Lipzen A."/>
            <person name="Lundell T."/>
            <person name="Morin E."/>
            <person name="Murat C."/>
            <person name="Riley R."/>
            <person name="Ohm R."/>
            <person name="Sun H."/>
            <person name="Tunlid A."/>
            <person name="Henrissat B."/>
            <person name="Grigoriev I.V."/>
            <person name="Hibbett D.S."/>
            <person name="Martin F."/>
        </authorList>
    </citation>
    <scope>NUCLEOTIDE SEQUENCE [LARGE SCALE GENOMIC DNA]</scope>
    <source>
        <strain evidence="3">Marx 270</strain>
    </source>
</reference>
<organism evidence="2 3">
    <name type="scientific">Pisolithus tinctorius Marx 270</name>
    <dbReference type="NCBI Taxonomy" id="870435"/>
    <lineage>
        <taxon>Eukaryota</taxon>
        <taxon>Fungi</taxon>
        <taxon>Dikarya</taxon>
        <taxon>Basidiomycota</taxon>
        <taxon>Agaricomycotina</taxon>
        <taxon>Agaricomycetes</taxon>
        <taxon>Agaricomycetidae</taxon>
        <taxon>Boletales</taxon>
        <taxon>Sclerodermatineae</taxon>
        <taxon>Pisolithaceae</taxon>
        <taxon>Pisolithus</taxon>
    </lineage>
</organism>
<sequence length="72" mass="8141">MTYCNRCRSHFTLSTYYQSPPQDASQRSAGRTRPEPTGYETTEKSNPGLGSRLLFLNERAPSSFTAIRPLKI</sequence>